<dbReference type="PANTHER" id="PTHR43309">
    <property type="entry name" value="5-OXOPROLINASE SUBUNIT C"/>
    <property type="match status" value="1"/>
</dbReference>
<dbReference type="AlphaFoldDB" id="A0AAD1BY50"/>
<dbReference type="InterPro" id="IPR052708">
    <property type="entry name" value="PxpC"/>
</dbReference>
<dbReference type="SUPFAM" id="SSF50891">
    <property type="entry name" value="Cyclophilin-like"/>
    <property type="match status" value="1"/>
</dbReference>
<evidence type="ECO:0000313" key="6">
    <source>
        <dbReference type="Proteomes" id="UP000218554"/>
    </source>
</evidence>
<reference evidence="5 6" key="2">
    <citation type="journal article" date="2017" name="Int. J. Syst. Evol. Microbiol.">
        <title>Pseudomonas furukawaii sp. nov., a polychlorinated biphenyl-degrading bacterium isolated from biphenyl-contaminated soil in Japan.</title>
        <authorList>
            <person name="Kimura N."/>
            <person name="Watanabe T."/>
            <person name="Suenaga H."/>
            <person name="Fujihara H."/>
            <person name="Futagami T."/>
            <person name="Goto M."/>
            <person name="Hanada S."/>
            <person name="Hirose J."/>
        </authorList>
    </citation>
    <scope>NUCLEOTIDE SEQUENCE [LARGE SCALE GENOMIC DNA]</scope>
    <source>
        <strain evidence="6">DSM 10086 / NBRC 110670 / KF707</strain>
    </source>
</reference>
<keyword evidence="3" id="KW-0067">ATP-binding</keyword>
<dbReference type="EMBL" id="AP014862">
    <property type="protein sequence ID" value="BAU72607.1"/>
    <property type="molecule type" value="Genomic_DNA"/>
</dbReference>
<dbReference type="Proteomes" id="UP000218554">
    <property type="component" value="Chromosome"/>
</dbReference>
<dbReference type="PANTHER" id="PTHR43309:SF4">
    <property type="entry name" value="CARBOXYLTRANSFERASE DOMAIN-CONTAINING PROTEIN"/>
    <property type="match status" value="1"/>
</dbReference>
<dbReference type="Gene3D" id="2.40.100.10">
    <property type="entry name" value="Cyclophilin-like"/>
    <property type="match status" value="1"/>
</dbReference>
<dbReference type="KEGG" id="pfuw:KF707C_9190"/>
<feature type="domain" description="Carboxyltransferase" evidence="4">
    <location>
        <begin position="25"/>
        <end position="304"/>
    </location>
</feature>
<organism evidence="5 6">
    <name type="scientific">Metapseudomonas furukawaii</name>
    <name type="common">Pseudomonas furukawaii</name>
    <dbReference type="NCBI Taxonomy" id="1149133"/>
    <lineage>
        <taxon>Bacteria</taxon>
        <taxon>Pseudomonadati</taxon>
        <taxon>Pseudomonadota</taxon>
        <taxon>Gammaproteobacteria</taxon>
        <taxon>Pseudomonadales</taxon>
        <taxon>Pseudomonadaceae</taxon>
        <taxon>Metapseudomonas</taxon>
    </lineage>
</organism>
<sequence>MSLLEVIRPGPLSLLQDAGRYGWQHLGVSPAGPMDPLAAAWANRLLGNPRGCAVLEIALGDVELEARSALWVAFTGAEMPLSVDGSPRLNGSRFRLEAGQRLRIGFARSGQRGYLALVGGIRAEPVLGSVACQMRECLGGLDGSGARIGAGDLLAGEAGDFPWGASVPWPWQPDYRAAQVLRVVIGGDAAAFEEAEARAFFERAWQLSPVSDRMGARLQGPPIAAPRRQWSQGVVGGAIQVPPDGQPIILMADRQTMGGYPVLGWVHPLDLGRLAQCPANQWLRFTVMSLEDAQDELRAFYRFFDGRA</sequence>
<keyword evidence="2 5" id="KW-0378">Hydrolase</keyword>
<gene>
    <name evidence="5" type="ORF">KF707C_9190</name>
</gene>
<reference evidence="6" key="1">
    <citation type="submission" date="2015-05" db="EMBL/GenBank/DDBJ databases">
        <title>Draft genome sequencing of a biphenyl-degrading bacterium, Pseudomonas balearica KF707 (=NBRC110670).</title>
        <authorList>
            <person name="Kimura N."/>
            <person name="Hirose J."/>
            <person name="Watanabe T."/>
            <person name="Suenaga H."/>
            <person name="Fujihara H."/>
            <person name="Noguchi M."/>
            <person name="Hashimoto M."/>
            <person name="Shimodaira J."/>
            <person name="Tsuchikane K."/>
            <person name="Hosoyama A."/>
            <person name="Yamazoe A."/>
            <person name="Fujita N."/>
            <person name="Furukawa K."/>
        </authorList>
    </citation>
    <scope>NUCLEOTIDE SEQUENCE [LARGE SCALE GENOMIC DNA]</scope>
    <source>
        <strain evidence="6">DSM 10086 / NBRC 110670 / KF707</strain>
    </source>
</reference>
<evidence type="ECO:0000256" key="2">
    <source>
        <dbReference type="ARBA" id="ARBA00022801"/>
    </source>
</evidence>
<evidence type="ECO:0000256" key="1">
    <source>
        <dbReference type="ARBA" id="ARBA00022741"/>
    </source>
</evidence>
<evidence type="ECO:0000256" key="3">
    <source>
        <dbReference type="ARBA" id="ARBA00022840"/>
    </source>
</evidence>
<keyword evidence="6" id="KW-1185">Reference proteome</keyword>
<dbReference type="GO" id="GO:0016787">
    <property type="term" value="F:hydrolase activity"/>
    <property type="evidence" value="ECO:0007669"/>
    <property type="project" value="UniProtKB-KW"/>
</dbReference>
<evidence type="ECO:0000259" key="4">
    <source>
        <dbReference type="SMART" id="SM00797"/>
    </source>
</evidence>
<dbReference type="InterPro" id="IPR003778">
    <property type="entry name" value="CT_A_B"/>
</dbReference>
<accession>A0AAD1BY50</accession>
<dbReference type="NCBIfam" id="TIGR00724">
    <property type="entry name" value="urea_amlyse_rel"/>
    <property type="match status" value="1"/>
</dbReference>
<dbReference type="Pfam" id="PF02626">
    <property type="entry name" value="CT_A_B"/>
    <property type="match status" value="1"/>
</dbReference>
<name>A0AAD1BY50_METFU</name>
<dbReference type="InterPro" id="IPR029000">
    <property type="entry name" value="Cyclophilin-like_dom_sf"/>
</dbReference>
<keyword evidence="1" id="KW-0547">Nucleotide-binding</keyword>
<dbReference type="GO" id="GO:0005524">
    <property type="term" value="F:ATP binding"/>
    <property type="evidence" value="ECO:0007669"/>
    <property type="project" value="UniProtKB-KW"/>
</dbReference>
<proteinExistence type="predicted"/>
<dbReference type="SMART" id="SM00797">
    <property type="entry name" value="AHS2"/>
    <property type="match status" value="1"/>
</dbReference>
<evidence type="ECO:0000313" key="5">
    <source>
        <dbReference type="EMBL" id="BAU72607.1"/>
    </source>
</evidence>
<dbReference type="RefSeq" id="WP_003452012.1">
    <property type="nucleotide sequence ID" value="NZ_AJMR01000156.1"/>
</dbReference>
<protein>
    <submittedName>
        <fullName evidence="5">Allophanate hydrolase 2 subunit 2</fullName>
    </submittedName>
</protein>